<keyword evidence="6 7" id="KW-0503">Monooxygenase</keyword>
<comment type="similarity">
    <text evidence="1 7">Belongs to the cytochrome P450 family.</text>
</comment>
<proteinExistence type="inferred from homology"/>
<keyword evidence="2 7" id="KW-0349">Heme</keyword>
<evidence type="ECO:0000256" key="5">
    <source>
        <dbReference type="ARBA" id="ARBA00023004"/>
    </source>
</evidence>
<dbReference type="PRINTS" id="PR00385">
    <property type="entry name" value="P450"/>
</dbReference>
<evidence type="ECO:0000256" key="1">
    <source>
        <dbReference type="ARBA" id="ARBA00010617"/>
    </source>
</evidence>
<name>A0ABM1VPF9_APLCA</name>
<dbReference type="RefSeq" id="XP_035824301.1">
    <property type="nucleotide sequence ID" value="XM_035968408.1"/>
</dbReference>
<keyword evidence="9" id="KW-1185">Reference proteome</keyword>
<evidence type="ECO:0000313" key="10">
    <source>
        <dbReference type="RefSeq" id="XP_035824301.1"/>
    </source>
</evidence>
<evidence type="ECO:0000256" key="7">
    <source>
        <dbReference type="RuleBase" id="RU000461"/>
    </source>
</evidence>
<dbReference type="InterPro" id="IPR001128">
    <property type="entry name" value="Cyt_P450"/>
</dbReference>
<protein>
    <submittedName>
        <fullName evidence="10">Cytochrome P450 26A1</fullName>
    </submittedName>
</protein>
<dbReference type="Gene3D" id="1.10.630.10">
    <property type="entry name" value="Cytochrome P450"/>
    <property type="match status" value="1"/>
</dbReference>
<gene>
    <name evidence="10" type="primary">LOC101856325</name>
</gene>
<evidence type="ECO:0000256" key="3">
    <source>
        <dbReference type="ARBA" id="ARBA00022723"/>
    </source>
</evidence>
<evidence type="ECO:0000256" key="2">
    <source>
        <dbReference type="ARBA" id="ARBA00022617"/>
    </source>
</evidence>
<dbReference type="InterPro" id="IPR002403">
    <property type="entry name" value="Cyt_P450_E_grp-IV"/>
</dbReference>
<evidence type="ECO:0000256" key="4">
    <source>
        <dbReference type="ARBA" id="ARBA00023002"/>
    </source>
</evidence>
<feature type="transmembrane region" description="Helical" evidence="8">
    <location>
        <begin position="34"/>
        <end position="56"/>
    </location>
</feature>
<dbReference type="PRINTS" id="PR00465">
    <property type="entry name" value="EP450IV"/>
</dbReference>
<dbReference type="Proteomes" id="UP000694888">
    <property type="component" value="Unplaced"/>
</dbReference>
<dbReference type="PANTHER" id="PTHR24286">
    <property type="entry name" value="CYTOCHROME P450 26"/>
    <property type="match status" value="1"/>
</dbReference>
<dbReference type="PANTHER" id="PTHR24286:SF384">
    <property type="entry name" value="P450, PUTATIVE (EUROFUNG)-RELATED"/>
    <property type="match status" value="1"/>
</dbReference>
<dbReference type="InterPro" id="IPR017972">
    <property type="entry name" value="Cyt_P450_CS"/>
</dbReference>
<keyword evidence="3 7" id="KW-0479">Metal-binding</keyword>
<dbReference type="InterPro" id="IPR036396">
    <property type="entry name" value="Cyt_P450_sf"/>
</dbReference>
<evidence type="ECO:0000256" key="8">
    <source>
        <dbReference type="SAM" id="Phobius"/>
    </source>
</evidence>
<evidence type="ECO:0000313" key="9">
    <source>
        <dbReference type="Proteomes" id="UP000694888"/>
    </source>
</evidence>
<dbReference type="SUPFAM" id="SSF48264">
    <property type="entry name" value="Cytochrome P450"/>
    <property type="match status" value="1"/>
</dbReference>
<keyword evidence="4 7" id="KW-0560">Oxidoreductase</keyword>
<reference evidence="10" key="1">
    <citation type="submission" date="2025-08" db="UniProtKB">
        <authorList>
            <consortium name="RefSeq"/>
        </authorList>
    </citation>
    <scope>IDENTIFICATION</scope>
</reference>
<accession>A0ABM1VPF9</accession>
<keyword evidence="8" id="KW-0812">Transmembrane</keyword>
<dbReference type="GeneID" id="101856325"/>
<dbReference type="PROSITE" id="PS00086">
    <property type="entry name" value="CYTOCHROME_P450"/>
    <property type="match status" value="1"/>
</dbReference>
<dbReference type="Pfam" id="PF00067">
    <property type="entry name" value="p450"/>
    <property type="match status" value="1"/>
</dbReference>
<keyword evidence="8" id="KW-0472">Membrane</keyword>
<keyword evidence="8" id="KW-1133">Transmembrane helix</keyword>
<sequence>MCLREYVCIITHPSVNQAVIVVYLFTSLIYNPGWLLLQTLVPVVLFLLSVIMWSVYHTHTADPTVDLPLPPGSMGLPIVGETLSFAFGIKDFFGSRRKQYGDVFKTHILGIPVIRVVGAPHVRKVLMNEHSLVSAYWPRSVQILLGSHSVATAAGEVHRSRRRGLQRAFSGEALEGYVAMIQRIHVFPLSQTVRERIKTWCSKDSVMGYLESKRMTFALSCETLLGISLPTEDHNALVELFTVFTENIFSLPYNFPGSGLAKGVAARDAIYATIEENLIQKQRVLRERQARNDGEDQFPRETMDAMSRLLLASGENEALTVEELKEIGLELLFAGHSTTGSALTSLILQLGNNSNVVSKIREELEAHGLSRPEQGDLNLYVLSKLEYVSAVTKEILRMTPPVGGGFRTVLKTFTINGYQIPAGWTVNYGIRETHECTDVFADGEKFDPSRWLTHREQEYKFHYLPFSAGPRTCVGKEFAKILLKIFVLELVRSCSWELVGDSVKMKHMPVPYPADGLPVRFTEFNSRSDRINSDIL</sequence>
<evidence type="ECO:0000256" key="6">
    <source>
        <dbReference type="ARBA" id="ARBA00023033"/>
    </source>
</evidence>
<keyword evidence="5 7" id="KW-0408">Iron</keyword>
<organism evidence="9 10">
    <name type="scientific">Aplysia californica</name>
    <name type="common">California sea hare</name>
    <dbReference type="NCBI Taxonomy" id="6500"/>
    <lineage>
        <taxon>Eukaryota</taxon>
        <taxon>Metazoa</taxon>
        <taxon>Spiralia</taxon>
        <taxon>Lophotrochozoa</taxon>
        <taxon>Mollusca</taxon>
        <taxon>Gastropoda</taxon>
        <taxon>Heterobranchia</taxon>
        <taxon>Euthyneura</taxon>
        <taxon>Tectipleura</taxon>
        <taxon>Aplysiida</taxon>
        <taxon>Aplysioidea</taxon>
        <taxon>Aplysiidae</taxon>
        <taxon>Aplysia</taxon>
    </lineage>
</organism>